<evidence type="ECO:0000259" key="1">
    <source>
        <dbReference type="Pfam" id="PF13619"/>
    </source>
</evidence>
<organism evidence="2 3">
    <name type="scientific">Corallococcus terminator</name>
    <dbReference type="NCBI Taxonomy" id="2316733"/>
    <lineage>
        <taxon>Bacteria</taxon>
        <taxon>Pseudomonadati</taxon>
        <taxon>Myxococcota</taxon>
        <taxon>Myxococcia</taxon>
        <taxon>Myxococcales</taxon>
        <taxon>Cystobacterineae</taxon>
        <taxon>Myxococcaceae</taxon>
        <taxon>Corallococcus</taxon>
    </lineage>
</organism>
<dbReference type="OrthoDB" id="8612029at2"/>
<dbReference type="Proteomes" id="UP000268094">
    <property type="component" value="Unassembled WGS sequence"/>
</dbReference>
<evidence type="ECO:0000313" key="3">
    <source>
        <dbReference type="Proteomes" id="UP000268094"/>
    </source>
</evidence>
<dbReference type="Pfam" id="PF13619">
    <property type="entry name" value="KTSC"/>
    <property type="match status" value="1"/>
</dbReference>
<reference evidence="3" key="1">
    <citation type="submission" date="2018-09" db="EMBL/GenBank/DDBJ databases">
        <authorList>
            <person name="Livingstone P.G."/>
            <person name="Whitworth D.E."/>
        </authorList>
    </citation>
    <scope>NUCLEOTIDE SEQUENCE [LARGE SCALE GENOMIC DNA]</scope>
    <source>
        <strain evidence="3">CA054A</strain>
    </source>
</reference>
<comment type="caution">
    <text evidence="2">The sequence shown here is derived from an EMBL/GenBank/DDBJ whole genome shotgun (WGS) entry which is preliminary data.</text>
</comment>
<dbReference type="AlphaFoldDB" id="A0A3A8J6X6"/>
<feature type="domain" description="KTSC" evidence="1">
    <location>
        <begin position="8"/>
        <end position="64"/>
    </location>
</feature>
<sequence length="70" mass="7802">MHRTPVASGNILSIGYDPASQTLEVEFTNRHVYQYLGVPAAQHRALMQAASHGEYLAAFIKGHFRYQQVG</sequence>
<keyword evidence="3" id="KW-1185">Reference proteome</keyword>
<name>A0A3A8J6X6_9BACT</name>
<evidence type="ECO:0000313" key="2">
    <source>
        <dbReference type="EMBL" id="RKG91462.1"/>
    </source>
</evidence>
<proteinExistence type="predicted"/>
<gene>
    <name evidence="2" type="ORF">D7V88_09370</name>
</gene>
<dbReference type="InterPro" id="IPR025309">
    <property type="entry name" value="KTSC_dom"/>
</dbReference>
<dbReference type="EMBL" id="RAVZ01000044">
    <property type="protein sequence ID" value="RKG91462.1"/>
    <property type="molecule type" value="Genomic_DNA"/>
</dbReference>
<accession>A0A3A8J6X6</accession>
<dbReference type="RefSeq" id="WP_120540276.1">
    <property type="nucleotide sequence ID" value="NZ_RAVZ01000044.1"/>
</dbReference>
<protein>
    <submittedName>
        <fullName evidence="2">KTSC domain-containing protein</fullName>
    </submittedName>
</protein>